<dbReference type="InterPro" id="IPR001320">
    <property type="entry name" value="Iontro_rcpt_C"/>
</dbReference>
<dbReference type="Pfam" id="PF00060">
    <property type="entry name" value="Lig_chan"/>
    <property type="match status" value="1"/>
</dbReference>
<evidence type="ECO:0000256" key="4">
    <source>
        <dbReference type="ARBA" id="ARBA00022692"/>
    </source>
</evidence>
<feature type="transmembrane region" description="Helical" evidence="9">
    <location>
        <begin position="320"/>
        <end position="340"/>
    </location>
</feature>
<evidence type="ECO:0000256" key="9">
    <source>
        <dbReference type="SAM" id="Phobius"/>
    </source>
</evidence>
<keyword evidence="3" id="KW-1003">Cell membrane</keyword>
<evidence type="ECO:0000313" key="13">
    <source>
        <dbReference type="Proteomes" id="UP000092462"/>
    </source>
</evidence>
<evidence type="ECO:0000256" key="8">
    <source>
        <dbReference type="ARBA" id="ARBA00023180"/>
    </source>
</evidence>
<proteinExistence type="inferred from homology"/>
<evidence type="ECO:0000256" key="2">
    <source>
        <dbReference type="ARBA" id="ARBA00008685"/>
    </source>
</evidence>
<feature type="chain" id="PRO_5036463354" description="Ionotropic glutamate receptor C-terminal domain-containing protein" evidence="10">
    <location>
        <begin position="21"/>
        <end position="612"/>
    </location>
</feature>
<feature type="transmembrane region" description="Helical" evidence="9">
    <location>
        <begin position="377"/>
        <end position="401"/>
    </location>
</feature>
<keyword evidence="5 9" id="KW-1133">Transmembrane helix</keyword>
<dbReference type="GO" id="GO:0015276">
    <property type="term" value="F:ligand-gated monoatomic ion channel activity"/>
    <property type="evidence" value="ECO:0007669"/>
    <property type="project" value="InterPro"/>
</dbReference>
<evidence type="ECO:0000256" key="5">
    <source>
        <dbReference type="ARBA" id="ARBA00022989"/>
    </source>
</evidence>
<keyword evidence="10" id="KW-0732">Signal</keyword>
<keyword evidence="4 9" id="KW-0812">Transmembrane</keyword>
<dbReference type="Gene3D" id="3.40.190.10">
    <property type="entry name" value="Periplasmic binding protein-like II"/>
    <property type="match status" value="1"/>
</dbReference>
<comment type="similarity">
    <text evidence="2">Belongs to the glutamate-gated ion channel (TC 1.A.10.1) family.</text>
</comment>
<keyword evidence="13" id="KW-1185">Reference proteome</keyword>
<dbReference type="Proteomes" id="UP000092462">
    <property type="component" value="Unassembled WGS sequence"/>
</dbReference>
<feature type="signal peptide" evidence="10">
    <location>
        <begin position="1"/>
        <end position="20"/>
    </location>
</feature>
<dbReference type="Gene3D" id="1.10.287.70">
    <property type="match status" value="1"/>
</dbReference>
<protein>
    <recommendedName>
        <fullName evidence="11">Ionotropic glutamate receptor C-terminal domain-containing protein</fullName>
    </recommendedName>
</protein>
<name>A0A8W9ARP3_PHLPP</name>
<dbReference type="AlphaFoldDB" id="A0A8W9ARP3"/>
<dbReference type="PANTHER" id="PTHR42643:SF33">
    <property type="entry name" value="GLUTAMATE RECEPTOR 2-LIKE PROTEIN"/>
    <property type="match status" value="1"/>
</dbReference>
<organism evidence="12 13">
    <name type="scientific">Phlebotomus papatasi</name>
    <name type="common">Sandfly</name>
    <dbReference type="NCBI Taxonomy" id="29031"/>
    <lineage>
        <taxon>Eukaryota</taxon>
        <taxon>Metazoa</taxon>
        <taxon>Ecdysozoa</taxon>
        <taxon>Arthropoda</taxon>
        <taxon>Hexapoda</taxon>
        <taxon>Insecta</taxon>
        <taxon>Pterygota</taxon>
        <taxon>Neoptera</taxon>
        <taxon>Endopterygota</taxon>
        <taxon>Diptera</taxon>
        <taxon>Nematocera</taxon>
        <taxon>Psychodoidea</taxon>
        <taxon>Psychodidae</taxon>
        <taxon>Phlebotomus</taxon>
        <taxon>Phlebotomus</taxon>
    </lineage>
</organism>
<evidence type="ECO:0000256" key="6">
    <source>
        <dbReference type="ARBA" id="ARBA00023136"/>
    </source>
</evidence>
<accession>A0A8W9ARP3</accession>
<comment type="subcellular location">
    <subcellularLocation>
        <location evidence="1">Cell membrane</location>
        <topology evidence="1">Multi-pass membrane protein</topology>
    </subcellularLocation>
</comment>
<dbReference type="PANTHER" id="PTHR42643">
    <property type="entry name" value="IONOTROPIC RECEPTOR 20A-RELATED"/>
    <property type="match status" value="1"/>
</dbReference>
<keyword evidence="8" id="KW-0325">Glycoprotein</keyword>
<keyword evidence="7" id="KW-0675">Receptor</keyword>
<evidence type="ECO:0000259" key="11">
    <source>
        <dbReference type="Pfam" id="PF00060"/>
    </source>
</evidence>
<sequence length="612" mass="70521">MRASTFFSVLYLLLLKTPDAYPIPYPLITKYLKIRNVLSVLYYSCKSDEYIFSKIMNDNSIPVMVVKSAEMNSLVLHSKNGILVDLSCYYVPDLLNFAVENYLFREIISWIFINNQDDENLDILLETYIPLSSDVSLFSKSSLNDSESWTIYDLYAVSKKSNTVITPIVTSTDTEMILEPVAVYRKSKSLNGMKIRATIAFHYPERITRVDDLGQKHIDTATKVCYQVMMNLAMDLNFTYDLSQSDSYGYIQNGSFRGAMGHFERKEIEVGILSAFLREDRMKIVEYVTETFIITSPLMFRQPSLASVSNIFTLPFGLDVWWSFVALTVILIISQLLLIASPMMRNELAWLDSLSFVLGAICQQGFNRDNFLFSGRILHFVTFLSCLFFFSSYSANIVALLQSPSNALKSMTDVTRSNLKVLVQNNEYNHILYPESTDPEVIELYMKKIKPFGEKVYEIPEEGVKKIRTGKYAFQLETHTAYKIISDTYTETEKCGLKEVESIKIPRHSIPIVKNSSYRSIFRERLTWQREVGLYEATFKRWINQKFKCEGNVGEFHSVGIQECRHAFMIVAFGSILAVIFFLIEIAQKRIQKELKNVAKTSRKVKPKRFFN</sequence>
<dbReference type="VEuPathDB" id="VectorBase:PPAPM1_000187"/>
<evidence type="ECO:0000256" key="10">
    <source>
        <dbReference type="SAM" id="SignalP"/>
    </source>
</evidence>
<dbReference type="EMBL" id="AJVK01000516">
    <property type="status" value="NOT_ANNOTATED_CDS"/>
    <property type="molecule type" value="Genomic_DNA"/>
</dbReference>
<reference evidence="12" key="1">
    <citation type="submission" date="2022-08" db="UniProtKB">
        <authorList>
            <consortium name="EnsemblMetazoa"/>
        </authorList>
    </citation>
    <scope>IDENTIFICATION</scope>
    <source>
        <strain evidence="12">Israel</strain>
    </source>
</reference>
<evidence type="ECO:0000313" key="12">
    <source>
        <dbReference type="EnsemblMetazoa" id="PPAI002891-PA"/>
    </source>
</evidence>
<keyword evidence="6 9" id="KW-0472">Membrane</keyword>
<dbReference type="GO" id="GO:0005886">
    <property type="term" value="C:plasma membrane"/>
    <property type="evidence" value="ECO:0007669"/>
    <property type="project" value="UniProtKB-SubCell"/>
</dbReference>
<dbReference type="SUPFAM" id="SSF53850">
    <property type="entry name" value="Periplasmic binding protein-like II"/>
    <property type="match status" value="1"/>
</dbReference>
<dbReference type="EnsemblMetazoa" id="PPAI002891-RA">
    <property type="protein sequence ID" value="PPAI002891-PA"/>
    <property type="gene ID" value="PPAI002891"/>
</dbReference>
<dbReference type="InterPro" id="IPR052192">
    <property type="entry name" value="Insect_Ionotropic_Sensory_Rcpt"/>
</dbReference>
<evidence type="ECO:0000256" key="7">
    <source>
        <dbReference type="ARBA" id="ARBA00023170"/>
    </source>
</evidence>
<dbReference type="GO" id="GO:0050906">
    <property type="term" value="P:detection of stimulus involved in sensory perception"/>
    <property type="evidence" value="ECO:0007669"/>
    <property type="project" value="UniProtKB-ARBA"/>
</dbReference>
<evidence type="ECO:0000256" key="1">
    <source>
        <dbReference type="ARBA" id="ARBA00004651"/>
    </source>
</evidence>
<feature type="domain" description="Ionotropic glutamate receptor C-terminal" evidence="11">
    <location>
        <begin position="344"/>
        <end position="574"/>
    </location>
</feature>
<feature type="transmembrane region" description="Helical" evidence="9">
    <location>
        <begin position="567"/>
        <end position="587"/>
    </location>
</feature>
<evidence type="ECO:0000256" key="3">
    <source>
        <dbReference type="ARBA" id="ARBA00022475"/>
    </source>
</evidence>